<name>A0ACC3Z6R4_COLTU</name>
<evidence type="ECO:0000313" key="2">
    <source>
        <dbReference type="Proteomes" id="UP000805649"/>
    </source>
</evidence>
<proteinExistence type="predicted"/>
<keyword evidence="2" id="KW-1185">Reference proteome</keyword>
<dbReference type="Proteomes" id="UP000805649">
    <property type="component" value="Unassembled WGS sequence"/>
</dbReference>
<accession>A0ACC3Z6R4</accession>
<sequence>MFNVIWAASDPLKSVEELVKFNRIVKRYFPDFDPTKVLIFTTLSHTVARFGLEDGNADEGDEQPEVESPEEDGNYAGDESSNDRLQELAETEEGFSNFDKLKAIMLQTLSFSKSYYDNEMKDAVVPRALYDAFG</sequence>
<evidence type="ECO:0000313" key="1">
    <source>
        <dbReference type="EMBL" id="KAL0939802.1"/>
    </source>
</evidence>
<dbReference type="EMBL" id="VUJX02000003">
    <property type="protein sequence ID" value="KAL0939802.1"/>
    <property type="molecule type" value="Genomic_DNA"/>
</dbReference>
<organism evidence="1 2">
    <name type="scientific">Colletotrichum truncatum</name>
    <name type="common">Anthracnose fungus</name>
    <name type="synonym">Colletotrichum capsici</name>
    <dbReference type="NCBI Taxonomy" id="5467"/>
    <lineage>
        <taxon>Eukaryota</taxon>
        <taxon>Fungi</taxon>
        <taxon>Dikarya</taxon>
        <taxon>Ascomycota</taxon>
        <taxon>Pezizomycotina</taxon>
        <taxon>Sordariomycetes</taxon>
        <taxon>Hypocreomycetidae</taxon>
        <taxon>Glomerellales</taxon>
        <taxon>Glomerellaceae</taxon>
        <taxon>Colletotrichum</taxon>
        <taxon>Colletotrichum truncatum species complex</taxon>
    </lineage>
</organism>
<gene>
    <name evidence="1" type="ORF">CTRU02_206412</name>
</gene>
<comment type="caution">
    <text evidence="1">The sequence shown here is derived from an EMBL/GenBank/DDBJ whole genome shotgun (WGS) entry which is preliminary data.</text>
</comment>
<protein>
    <submittedName>
        <fullName evidence="1">Uncharacterized protein</fullName>
    </submittedName>
</protein>
<reference evidence="1 2" key="1">
    <citation type="journal article" date="2020" name="Phytopathology">
        <title>Genome Sequence Resources of Colletotrichum truncatum, C. plurivorum, C. musicola, and C. sojae: Four Species Pathogenic to Soybean (Glycine max).</title>
        <authorList>
            <person name="Rogerio F."/>
            <person name="Boufleur T.R."/>
            <person name="Ciampi-Guillardi M."/>
            <person name="Sukno S.A."/>
            <person name="Thon M.R."/>
            <person name="Massola Junior N.S."/>
            <person name="Baroncelli R."/>
        </authorList>
    </citation>
    <scope>NUCLEOTIDE SEQUENCE [LARGE SCALE GENOMIC DNA]</scope>
    <source>
        <strain evidence="1 2">CMES1059</strain>
    </source>
</reference>